<dbReference type="EMBL" id="AP022620">
    <property type="protein sequence ID" value="BBZ77738.1"/>
    <property type="molecule type" value="Genomic_DNA"/>
</dbReference>
<dbReference type="InterPro" id="IPR011763">
    <property type="entry name" value="COA_CT_C"/>
</dbReference>
<dbReference type="InterPro" id="IPR051047">
    <property type="entry name" value="AccD/PCCB"/>
</dbReference>
<dbReference type="GO" id="GO:0016740">
    <property type="term" value="F:transferase activity"/>
    <property type="evidence" value="ECO:0007669"/>
    <property type="project" value="UniProtKB-KW"/>
</dbReference>
<feature type="compositionally biased region" description="Basic and acidic residues" evidence="2">
    <location>
        <begin position="454"/>
        <end position="467"/>
    </location>
</feature>
<dbReference type="PANTHER" id="PTHR43842:SF2">
    <property type="entry name" value="PROPIONYL-COA CARBOXYLASE BETA CHAIN, MITOCHONDRIAL"/>
    <property type="match status" value="1"/>
</dbReference>
<feature type="domain" description="CoA carboxyltransferase C-terminal" evidence="4">
    <location>
        <begin position="254"/>
        <end position="402"/>
    </location>
</feature>
<keyword evidence="5" id="KW-0808">Transferase</keyword>
<evidence type="ECO:0000313" key="5">
    <source>
        <dbReference type="EMBL" id="BBZ77738.1"/>
    </source>
</evidence>
<dbReference type="Pfam" id="PF01039">
    <property type="entry name" value="Carboxyl_trans"/>
    <property type="match status" value="1"/>
</dbReference>
<feature type="compositionally biased region" description="Basic residues" evidence="2">
    <location>
        <begin position="433"/>
        <end position="442"/>
    </location>
</feature>
<evidence type="ECO:0000256" key="2">
    <source>
        <dbReference type="SAM" id="MobiDB-lite"/>
    </source>
</evidence>
<sequence length="523" mass="55774">MSNAQDWQDTLHDLRRRRQHAQAMGGQEKLAKHHATGKLDARARIDHLLDADSFQEFGTLVGGEIAADGIVAGAGRVGGTPVMVGAEDFTTLAGTIGAGGNAKRYRLAELALRNKIPLIMLLEGAGFRPRGEHAGRSPTDLIAQARCSGKVPTVAAVLGPSAGHGALVAPVCDFTIMSSQGSIFTAGPPVVKEATGEDVSKEDLGGPEVSLRSGVIHNHADTDEAVLDDIRRYLSYFPSSAWSYPPARLHDDAAAVRPTPELLDIVSRDNRRSYDMRRVIDAVFDDADWLEIQPTFGPAIICALAHLGGHPVAVVANQPTRLAGSIDSDAADKAAHFITVADSFHLPIVFLADNPGMLPGSQSERNGVLRSGARMFVAQTTATTLKLHLTLRKAFGFGSMVMSLVGFDNPGGHLRLPRRHHGRDERGCAQPRVTRRRRHRRDPRTDGTGGVLPDGRDPRVRRVDRTGGDPQRAAAGPATRDLQPSAGRRTGGAHRHHTVARYAVTTGSNSSGVAPCMITASAP</sequence>
<dbReference type="Gene3D" id="3.90.226.10">
    <property type="entry name" value="2-enoyl-CoA Hydratase, Chain A, domain 1"/>
    <property type="match status" value="2"/>
</dbReference>
<dbReference type="AlphaFoldDB" id="A0A6N4WB60"/>
<dbReference type="PANTHER" id="PTHR43842">
    <property type="entry name" value="PROPIONYL-COA CARBOXYLASE BETA CHAIN"/>
    <property type="match status" value="1"/>
</dbReference>
<protein>
    <submittedName>
        <fullName evidence="5">Acetyl-CoA carboxylase carboxyltransferase subunit</fullName>
    </submittedName>
</protein>
<organism evidence="5 6">
    <name type="scientific">Mycolicibacterium anyangense</name>
    <dbReference type="NCBI Taxonomy" id="1431246"/>
    <lineage>
        <taxon>Bacteria</taxon>
        <taxon>Bacillati</taxon>
        <taxon>Actinomycetota</taxon>
        <taxon>Actinomycetes</taxon>
        <taxon>Mycobacteriales</taxon>
        <taxon>Mycobacteriaceae</taxon>
        <taxon>Mycolicibacterium</taxon>
    </lineage>
</organism>
<dbReference type="GO" id="GO:0004658">
    <property type="term" value="F:propionyl-CoA carboxylase activity"/>
    <property type="evidence" value="ECO:0007669"/>
    <property type="project" value="TreeGrafter"/>
</dbReference>
<dbReference type="InterPro" id="IPR029045">
    <property type="entry name" value="ClpP/crotonase-like_dom_sf"/>
</dbReference>
<gene>
    <name evidence="5" type="ORF">MANY_30750</name>
</gene>
<dbReference type="KEGG" id="many:MANY_30750"/>
<dbReference type="InterPro" id="IPR011762">
    <property type="entry name" value="COA_CT_N"/>
</dbReference>
<reference evidence="5 6" key="1">
    <citation type="journal article" date="2019" name="Emerg. Microbes Infect.">
        <title>Comprehensive subspecies identification of 175 nontuberculous mycobacteria species based on 7547 genomic profiles.</title>
        <authorList>
            <person name="Matsumoto Y."/>
            <person name="Kinjo T."/>
            <person name="Motooka D."/>
            <person name="Nabeya D."/>
            <person name="Jung N."/>
            <person name="Uechi K."/>
            <person name="Horii T."/>
            <person name="Iida T."/>
            <person name="Fujita J."/>
            <person name="Nakamura S."/>
        </authorList>
    </citation>
    <scope>NUCLEOTIDE SEQUENCE [LARGE SCALE GENOMIC DNA]</scope>
    <source>
        <strain evidence="5 6">JCM 30275</strain>
    </source>
</reference>
<name>A0A6N4WB60_9MYCO</name>
<accession>A0A6N4WB60</accession>
<keyword evidence="6" id="KW-1185">Reference proteome</keyword>
<dbReference type="PROSITE" id="PS50980">
    <property type="entry name" value="COA_CT_NTER"/>
    <property type="match status" value="1"/>
</dbReference>
<feature type="domain" description="CoA carboxyltransferase N-terminal" evidence="3">
    <location>
        <begin position="7"/>
        <end position="249"/>
    </location>
</feature>
<proteinExistence type="inferred from homology"/>
<evidence type="ECO:0000259" key="3">
    <source>
        <dbReference type="PROSITE" id="PS50980"/>
    </source>
</evidence>
<dbReference type="PROSITE" id="PS50989">
    <property type="entry name" value="COA_CT_CTER"/>
    <property type="match status" value="1"/>
</dbReference>
<evidence type="ECO:0000313" key="6">
    <source>
        <dbReference type="Proteomes" id="UP000467249"/>
    </source>
</evidence>
<evidence type="ECO:0000259" key="4">
    <source>
        <dbReference type="PROSITE" id="PS50989"/>
    </source>
</evidence>
<evidence type="ECO:0000256" key="1">
    <source>
        <dbReference type="ARBA" id="ARBA00006102"/>
    </source>
</evidence>
<dbReference type="Proteomes" id="UP000467249">
    <property type="component" value="Chromosome"/>
</dbReference>
<feature type="region of interest" description="Disordered" evidence="2">
    <location>
        <begin position="414"/>
        <end position="496"/>
    </location>
</feature>
<dbReference type="InterPro" id="IPR034733">
    <property type="entry name" value="AcCoA_carboxyl_beta"/>
</dbReference>
<comment type="similarity">
    <text evidence="1">Belongs to the AccD/PCCB family.</text>
</comment>
<dbReference type="SUPFAM" id="SSF52096">
    <property type="entry name" value="ClpP/crotonase"/>
    <property type="match status" value="2"/>
</dbReference>